<dbReference type="GO" id="GO:0000709">
    <property type="term" value="P:meiotic joint molecule formation"/>
    <property type="evidence" value="ECO:0007669"/>
    <property type="project" value="TreeGrafter"/>
</dbReference>
<proteinExistence type="inferred from homology"/>
<evidence type="ECO:0000256" key="2">
    <source>
        <dbReference type="ARBA" id="ARBA00007922"/>
    </source>
</evidence>
<dbReference type="PANTHER" id="PTHR15938:SF0">
    <property type="entry name" value="HOMOLOGOUS-PAIRING PROTEIN 2 HOMOLOG"/>
    <property type="match status" value="1"/>
</dbReference>
<keyword evidence="3" id="KW-0233">DNA recombination</keyword>
<feature type="coiled-coil region" evidence="6">
    <location>
        <begin position="111"/>
        <end position="168"/>
    </location>
</feature>
<reference evidence="8 9" key="1">
    <citation type="submission" date="2018-08" db="EMBL/GenBank/DDBJ databases">
        <authorList>
            <person name="Laetsch R D."/>
            <person name="Stevens L."/>
            <person name="Kumar S."/>
            <person name="Blaxter L. M."/>
        </authorList>
    </citation>
    <scope>NUCLEOTIDE SEQUENCE [LARGE SCALE GENOMIC DNA]</scope>
</reference>
<evidence type="ECO:0000313" key="9">
    <source>
        <dbReference type="Proteomes" id="UP000277928"/>
    </source>
</evidence>
<keyword evidence="6" id="KW-0175">Coiled coil</keyword>
<gene>
    <name evidence="8" type="ORF">NLS_LOCUS5017</name>
</gene>
<dbReference type="GO" id="GO:0007129">
    <property type="term" value="P:homologous chromosome pairing at meiosis"/>
    <property type="evidence" value="ECO:0007669"/>
    <property type="project" value="TreeGrafter"/>
</dbReference>
<comment type="subcellular location">
    <subcellularLocation>
        <location evidence="1">Nucleus</location>
    </subcellularLocation>
</comment>
<name>A0A3P6T6C8_LITSI</name>
<dbReference type="GO" id="GO:0010774">
    <property type="term" value="P:meiotic strand invasion involved in reciprocal meiotic recombination"/>
    <property type="evidence" value="ECO:0007669"/>
    <property type="project" value="TreeGrafter"/>
</dbReference>
<dbReference type="AlphaFoldDB" id="A0A3P6T6C8"/>
<evidence type="ECO:0000259" key="7">
    <source>
        <dbReference type="Pfam" id="PF07106"/>
    </source>
</evidence>
<evidence type="ECO:0000256" key="5">
    <source>
        <dbReference type="ARBA" id="ARBA00023254"/>
    </source>
</evidence>
<dbReference type="Pfam" id="PF07106">
    <property type="entry name" value="WHD_TBPIP"/>
    <property type="match status" value="1"/>
</dbReference>
<dbReference type="PANTHER" id="PTHR15938">
    <property type="entry name" value="TBP-1 INTERACTING PROTEIN"/>
    <property type="match status" value="1"/>
</dbReference>
<dbReference type="Proteomes" id="UP000277928">
    <property type="component" value="Unassembled WGS sequence"/>
</dbReference>
<dbReference type="InterPro" id="IPR036388">
    <property type="entry name" value="WH-like_DNA-bd_sf"/>
</dbReference>
<evidence type="ECO:0000256" key="3">
    <source>
        <dbReference type="ARBA" id="ARBA00023172"/>
    </source>
</evidence>
<dbReference type="GO" id="GO:0000794">
    <property type="term" value="C:condensed nuclear chromosome"/>
    <property type="evidence" value="ECO:0007669"/>
    <property type="project" value="TreeGrafter"/>
</dbReference>
<feature type="domain" description="Homologous-pairing protein 2 winged helix" evidence="7">
    <location>
        <begin position="41"/>
        <end position="98"/>
    </location>
</feature>
<dbReference type="GO" id="GO:0003690">
    <property type="term" value="F:double-stranded DNA binding"/>
    <property type="evidence" value="ECO:0007669"/>
    <property type="project" value="TreeGrafter"/>
</dbReference>
<dbReference type="GO" id="GO:0120230">
    <property type="term" value="F:recombinase activator activity"/>
    <property type="evidence" value="ECO:0007669"/>
    <property type="project" value="TreeGrafter"/>
</dbReference>
<dbReference type="Gene3D" id="1.10.10.10">
    <property type="entry name" value="Winged helix-like DNA-binding domain superfamily/Winged helix DNA-binding domain"/>
    <property type="match status" value="1"/>
</dbReference>
<dbReference type="InterPro" id="IPR010776">
    <property type="entry name" value="Hop2_WH_dom"/>
</dbReference>
<dbReference type="OMA" id="QKYHREW"/>
<evidence type="ECO:0000256" key="4">
    <source>
        <dbReference type="ARBA" id="ARBA00023242"/>
    </source>
</evidence>
<comment type="similarity">
    <text evidence="2">Belongs to the HOP2 family.</text>
</comment>
<protein>
    <recommendedName>
        <fullName evidence="7">Homologous-pairing protein 2 winged helix domain-containing protein</fullName>
    </recommendedName>
</protein>
<dbReference type="STRING" id="42156.A0A3P6T6C8"/>
<organism evidence="8 9">
    <name type="scientific">Litomosoides sigmodontis</name>
    <name type="common">Filarial nematode worm</name>
    <dbReference type="NCBI Taxonomy" id="42156"/>
    <lineage>
        <taxon>Eukaryota</taxon>
        <taxon>Metazoa</taxon>
        <taxon>Ecdysozoa</taxon>
        <taxon>Nematoda</taxon>
        <taxon>Chromadorea</taxon>
        <taxon>Rhabditida</taxon>
        <taxon>Spirurina</taxon>
        <taxon>Spiruromorpha</taxon>
        <taxon>Filarioidea</taxon>
        <taxon>Onchocercidae</taxon>
        <taxon>Litomosoides</taxon>
    </lineage>
</organism>
<keyword evidence="9" id="KW-1185">Reference proteome</keyword>
<evidence type="ECO:0000256" key="1">
    <source>
        <dbReference type="ARBA" id="ARBA00004123"/>
    </source>
</evidence>
<accession>A0A3P6T6C8</accession>
<evidence type="ECO:0000313" key="8">
    <source>
        <dbReference type="EMBL" id="VDK80687.1"/>
    </source>
</evidence>
<sequence>MIITSSVMDLITLMFEKEGRINTLSSVSAMSKGKLDEVAIDMVCSYMLQQNRPYSAVDVWNNLRQEYPKTQIIKCLDIGVERGVLREKLISKQKIYFADQDKIEKCDEAELQVMNESITRKKNRLNELNNEIKTAKNELKEYGCTMSIEEMTALQTTLEAQIKEMEERLGSMETGAKNEVINEKMKSELIAKQDFYEKQYKKRKQIADQIIDAVCENMNISKKKLMEDMGFELD</sequence>
<dbReference type="EMBL" id="UYRX01000351">
    <property type="protein sequence ID" value="VDK80687.1"/>
    <property type="molecule type" value="Genomic_DNA"/>
</dbReference>
<keyword evidence="5" id="KW-0469">Meiosis</keyword>
<dbReference type="OrthoDB" id="272266at2759"/>
<dbReference type="GO" id="GO:0120231">
    <property type="term" value="C:DNA recombinase auxiliary factor complex"/>
    <property type="evidence" value="ECO:0007669"/>
    <property type="project" value="TreeGrafter"/>
</dbReference>
<evidence type="ECO:0000256" key="6">
    <source>
        <dbReference type="SAM" id="Coils"/>
    </source>
</evidence>
<keyword evidence="4" id="KW-0539">Nucleus</keyword>